<protein>
    <submittedName>
        <fullName evidence="3">Ig-like domain-containing protein</fullName>
    </submittedName>
</protein>
<evidence type="ECO:0000313" key="2">
    <source>
        <dbReference type="Proteomes" id="UP000887565"/>
    </source>
</evidence>
<organism evidence="2 3">
    <name type="scientific">Romanomermis culicivorax</name>
    <name type="common">Nematode worm</name>
    <dbReference type="NCBI Taxonomy" id="13658"/>
    <lineage>
        <taxon>Eukaryota</taxon>
        <taxon>Metazoa</taxon>
        <taxon>Ecdysozoa</taxon>
        <taxon>Nematoda</taxon>
        <taxon>Enoplea</taxon>
        <taxon>Dorylaimia</taxon>
        <taxon>Mermithida</taxon>
        <taxon>Mermithoidea</taxon>
        <taxon>Mermithidae</taxon>
        <taxon>Romanomermis</taxon>
    </lineage>
</organism>
<dbReference type="Gene3D" id="2.60.40.10">
    <property type="entry name" value="Immunoglobulins"/>
    <property type="match status" value="1"/>
</dbReference>
<dbReference type="WBParaSite" id="nRc.2.0.1.t35312-RA">
    <property type="protein sequence ID" value="nRc.2.0.1.t35312-RA"/>
    <property type="gene ID" value="nRc.2.0.1.g35312"/>
</dbReference>
<name>A0A915K9D0_ROMCU</name>
<evidence type="ECO:0000313" key="3">
    <source>
        <dbReference type="WBParaSite" id="nRc.2.0.1.t35312-RA"/>
    </source>
</evidence>
<keyword evidence="2" id="KW-1185">Reference proteome</keyword>
<feature type="transmembrane region" description="Helical" evidence="1">
    <location>
        <begin position="152"/>
        <end position="174"/>
    </location>
</feature>
<dbReference type="SUPFAM" id="SSF48726">
    <property type="entry name" value="Immunoglobulin"/>
    <property type="match status" value="1"/>
</dbReference>
<reference evidence="3" key="1">
    <citation type="submission" date="2022-11" db="UniProtKB">
        <authorList>
            <consortium name="WormBaseParasite"/>
        </authorList>
    </citation>
    <scope>IDENTIFICATION</scope>
</reference>
<dbReference type="AlphaFoldDB" id="A0A915K9D0"/>
<accession>A0A915K9D0</accession>
<proteinExistence type="predicted"/>
<dbReference type="InterPro" id="IPR013783">
    <property type="entry name" value="Ig-like_fold"/>
</dbReference>
<sequence>MTYFLLQFSCIVEPMLKTITEQMEDGSIHVVEKVKRGRFSIRADIPNLPKLVVRITRNVNIRDQLSVFCPTAEERVFWKKGNDRKDSLVLSSAFLHSASAGRMYLDESSSLVFTEVLQSDDGMYSCWSYDDILLMSAEIIVSDPSKELTLRLTLIGVAITTLSIAIGYVIYNVLSLRRSHI</sequence>
<keyword evidence="1" id="KW-1133">Transmembrane helix</keyword>
<keyword evidence="1" id="KW-0812">Transmembrane</keyword>
<evidence type="ECO:0000256" key="1">
    <source>
        <dbReference type="SAM" id="Phobius"/>
    </source>
</evidence>
<dbReference type="InterPro" id="IPR036179">
    <property type="entry name" value="Ig-like_dom_sf"/>
</dbReference>
<dbReference type="Proteomes" id="UP000887565">
    <property type="component" value="Unplaced"/>
</dbReference>
<keyword evidence="1" id="KW-0472">Membrane</keyword>